<feature type="domain" description="Endonuclease/exonuclease/phosphatase" evidence="3">
    <location>
        <begin position="59"/>
        <end position="301"/>
    </location>
</feature>
<dbReference type="RefSeq" id="WP_119929338.1">
    <property type="nucleotide sequence ID" value="NZ_QZEY01000012.1"/>
</dbReference>
<accession>A0A3A4AYC6</accession>
<sequence length="314" mass="34860">MPRPLAVVLAVVISLTPVPASGEGPGGDPGDGPGRRAEPAVAARVAGGRLADAPPMRVMSFNIRFAEDAPAWRAWSRRRPLVVEAVRRGAPDLAGLQEVLWRQVRDLERALPEYGWVGQGRAGGRKEEFNPIFYRRDRFVLRDSGHYWLSPTPERTGSKGWGNFYVRMVTWARFEDRRTGRPFHAVNTHFDHQSARARERSAALVARRVADLPFGLPVVVTGDFNAPAGASRPYDILTGGGLADTWETAERRGTPYNTYGDWKGPVRGGERIDWILTGGDAATRWAEISTFHRARRYPSDHYPVLADVVLGESR</sequence>
<organism evidence="4 5">
    <name type="scientific">Bailinhaonella thermotolerans</name>
    <dbReference type="NCBI Taxonomy" id="1070861"/>
    <lineage>
        <taxon>Bacteria</taxon>
        <taxon>Bacillati</taxon>
        <taxon>Actinomycetota</taxon>
        <taxon>Actinomycetes</taxon>
        <taxon>Streptosporangiales</taxon>
        <taxon>Streptosporangiaceae</taxon>
        <taxon>Bailinhaonella</taxon>
    </lineage>
</organism>
<reference evidence="4 5" key="1">
    <citation type="submission" date="2018-09" db="EMBL/GenBank/DDBJ databases">
        <title>YIM 75507 draft genome.</title>
        <authorList>
            <person name="Tang S."/>
            <person name="Feng Y."/>
        </authorList>
    </citation>
    <scope>NUCLEOTIDE SEQUENCE [LARGE SCALE GENOMIC DNA]</scope>
    <source>
        <strain evidence="4 5">YIM 75507</strain>
    </source>
</reference>
<keyword evidence="5" id="KW-1185">Reference proteome</keyword>
<evidence type="ECO:0000256" key="2">
    <source>
        <dbReference type="SAM" id="SignalP"/>
    </source>
</evidence>
<keyword evidence="4" id="KW-0269">Exonuclease</keyword>
<name>A0A3A4AYC6_9ACTN</name>
<dbReference type="OrthoDB" id="9793162at2"/>
<dbReference type="GO" id="GO:0004519">
    <property type="term" value="F:endonuclease activity"/>
    <property type="evidence" value="ECO:0007669"/>
    <property type="project" value="UniProtKB-KW"/>
</dbReference>
<proteinExistence type="predicted"/>
<keyword evidence="4" id="KW-0378">Hydrolase</keyword>
<dbReference type="PANTHER" id="PTHR12121">
    <property type="entry name" value="CARBON CATABOLITE REPRESSOR PROTEIN 4"/>
    <property type="match status" value="1"/>
</dbReference>
<dbReference type="InterPro" id="IPR050410">
    <property type="entry name" value="CCR4/nocturin_mRNA_transcr"/>
</dbReference>
<evidence type="ECO:0000259" key="3">
    <source>
        <dbReference type="Pfam" id="PF03372"/>
    </source>
</evidence>
<dbReference type="PANTHER" id="PTHR12121:SF36">
    <property type="entry name" value="ENDONUCLEASE_EXONUCLEASE_PHOSPHATASE DOMAIN-CONTAINING PROTEIN"/>
    <property type="match status" value="1"/>
</dbReference>
<evidence type="ECO:0000313" key="4">
    <source>
        <dbReference type="EMBL" id="RJL26608.1"/>
    </source>
</evidence>
<dbReference type="Pfam" id="PF03372">
    <property type="entry name" value="Exo_endo_phos"/>
    <property type="match status" value="1"/>
</dbReference>
<evidence type="ECO:0000256" key="1">
    <source>
        <dbReference type="SAM" id="MobiDB-lite"/>
    </source>
</evidence>
<dbReference type="InterPro" id="IPR005135">
    <property type="entry name" value="Endo/exonuclease/phosphatase"/>
</dbReference>
<keyword evidence="2" id="KW-0732">Signal</keyword>
<feature type="signal peptide" evidence="2">
    <location>
        <begin position="1"/>
        <end position="20"/>
    </location>
</feature>
<dbReference type="CDD" id="cd09083">
    <property type="entry name" value="EEP-1"/>
    <property type="match status" value="1"/>
</dbReference>
<feature type="chain" id="PRO_5038486481" evidence="2">
    <location>
        <begin position="21"/>
        <end position="314"/>
    </location>
</feature>
<keyword evidence="4" id="KW-0540">Nuclease</keyword>
<dbReference type="Gene3D" id="3.60.10.10">
    <property type="entry name" value="Endonuclease/exonuclease/phosphatase"/>
    <property type="match status" value="1"/>
</dbReference>
<evidence type="ECO:0000313" key="5">
    <source>
        <dbReference type="Proteomes" id="UP000265768"/>
    </source>
</evidence>
<dbReference type="Proteomes" id="UP000265768">
    <property type="component" value="Unassembled WGS sequence"/>
</dbReference>
<dbReference type="SUPFAM" id="SSF56219">
    <property type="entry name" value="DNase I-like"/>
    <property type="match status" value="1"/>
</dbReference>
<dbReference type="GO" id="GO:0000175">
    <property type="term" value="F:3'-5'-RNA exonuclease activity"/>
    <property type="evidence" value="ECO:0007669"/>
    <property type="project" value="TreeGrafter"/>
</dbReference>
<feature type="region of interest" description="Disordered" evidence="1">
    <location>
        <begin position="19"/>
        <end position="39"/>
    </location>
</feature>
<dbReference type="InterPro" id="IPR036691">
    <property type="entry name" value="Endo/exonu/phosph_ase_sf"/>
</dbReference>
<dbReference type="EMBL" id="QZEY01000012">
    <property type="protein sequence ID" value="RJL26608.1"/>
    <property type="molecule type" value="Genomic_DNA"/>
</dbReference>
<protein>
    <submittedName>
        <fullName evidence="4">Endonuclease/exonuclease/phosphatase family protein</fullName>
    </submittedName>
</protein>
<feature type="compositionally biased region" description="Gly residues" evidence="1">
    <location>
        <begin position="23"/>
        <end position="32"/>
    </location>
</feature>
<comment type="caution">
    <text evidence="4">The sequence shown here is derived from an EMBL/GenBank/DDBJ whole genome shotgun (WGS) entry which is preliminary data.</text>
</comment>
<keyword evidence="4" id="KW-0255">Endonuclease</keyword>
<gene>
    <name evidence="4" type="ORF">D5H75_26910</name>
</gene>
<dbReference type="AlphaFoldDB" id="A0A3A4AYC6"/>